<dbReference type="EMBL" id="FQYP01000010">
    <property type="protein sequence ID" value="SHJ56587.1"/>
    <property type="molecule type" value="Genomic_DNA"/>
</dbReference>
<evidence type="ECO:0000313" key="2">
    <source>
        <dbReference type="Proteomes" id="UP000184432"/>
    </source>
</evidence>
<dbReference type="AlphaFoldDB" id="A0A1M6KCM9"/>
<dbReference type="Proteomes" id="UP000184432">
    <property type="component" value="Unassembled WGS sequence"/>
</dbReference>
<dbReference type="RefSeq" id="WP_073320801.1">
    <property type="nucleotide sequence ID" value="NZ_FQYP01000010.1"/>
</dbReference>
<evidence type="ECO:0000313" key="1">
    <source>
        <dbReference type="EMBL" id="SHJ56587.1"/>
    </source>
</evidence>
<reference evidence="2" key="1">
    <citation type="submission" date="2016-11" db="EMBL/GenBank/DDBJ databases">
        <authorList>
            <person name="Varghese N."/>
            <person name="Submissions S."/>
        </authorList>
    </citation>
    <scope>NUCLEOTIDE SEQUENCE [LARGE SCALE GENOMIC DNA]</scope>
    <source>
        <strain evidence="2">DSM 22623</strain>
    </source>
</reference>
<keyword evidence="2" id="KW-1185">Reference proteome</keyword>
<accession>A0A1M6KCM9</accession>
<protein>
    <recommendedName>
        <fullName evidence="3">Phosphoribosylpyrophosphate synthetase</fullName>
    </recommendedName>
</protein>
<dbReference type="OrthoDB" id="8418771at2"/>
<sequence length="96" mass="11016">MKYYDTLIEAINALKLKGFTQDFNVKEDTIYCPVLKMNYKPKEFEIVEKHRFEGMSSVDDNSILYAISTKSGVKGLLVDSYGIYSSVSKEMLDKLK</sequence>
<organism evidence="1 2">
    <name type="scientific">Aquimarina spongiae</name>
    <dbReference type="NCBI Taxonomy" id="570521"/>
    <lineage>
        <taxon>Bacteria</taxon>
        <taxon>Pseudomonadati</taxon>
        <taxon>Bacteroidota</taxon>
        <taxon>Flavobacteriia</taxon>
        <taxon>Flavobacteriales</taxon>
        <taxon>Flavobacteriaceae</taxon>
        <taxon>Aquimarina</taxon>
    </lineage>
</organism>
<name>A0A1M6KCM9_9FLAO</name>
<proteinExistence type="predicted"/>
<dbReference type="STRING" id="570521.SAMN04488508_110194"/>
<gene>
    <name evidence="1" type="ORF">SAMN04488508_110194</name>
</gene>
<evidence type="ECO:0008006" key="3">
    <source>
        <dbReference type="Google" id="ProtNLM"/>
    </source>
</evidence>